<feature type="domain" description="Phospholipase D N-terminal" evidence="3">
    <location>
        <begin position="64"/>
        <end position="160"/>
    </location>
</feature>
<dbReference type="Proteomes" id="UP000199695">
    <property type="component" value="Unassembled WGS sequence"/>
</dbReference>
<feature type="region of interest" description="Disordered" evidence="1">
    <location>
        <begin position="337"/>
        <end position="356"/>
    </location>
</feature>
<accession>A0A1H8FJE6</accession>
<dbReference type="Pfam" id="PF16655">
    <property type="entry name" value="PhoD_N"/>
    <property type="match status" value="1"/>
</dbReference>
<dbReference type="Gene3D" id="3.60.21.70">
    <property type="entry name" value="PhoD-like phosphatase"/>
    <property type="match status" value="1"/>
</dbReference>
<dbReference type="InterPro" id="IPR029052">
    <property type="entry name" value="Metallo-depent_PP-like"/>
</dbReference>
<dbReference type="InterPro" id="IPR018946">
    <property type="entry name" value="PhoD-like_MPP"/>
</dbReference>
<dbReference type="SUPFAM" id="SSF56300">
    <property type="entry name" value="Metallo-dependent phosphatases"/>
    <property type="match status" value="1"/>
</dbReference>
<keyword evidence="5" id="KW-1185">Reference proteome</keyword>
<sequence>MKKELFSEWEKFLSRLQSNEMDRRSFLRTTSKISLLSLGLTIANSLEGGTVEASPKFKDYPFTLGVASGDPLPNGVVLWTRLAPDPLNGGGMPTRHDVPVRWEIAADESFRNVVRQGVAFARASLGHSVHVEVDGLQPGREYFYRFKTGAELSPVGRTKTLPAWGAHVSNLSFAFASCQQYEHGYYTAYRRMAEEDLDFVFHLGDYIYEYGPNEYVAPGGNVRSHNSPEIMTLEDYRNRYALYRSDEDLRAAHAAFPWIVTMDDHEVENNHAGGIPEKGQSPEAFVARRAAAYQAYYEHMPLRRSSLPHGTTIQLYRRFAYGNLAEFHVLDTRQYRDDQANGDGTKPPSPESMNPNRTLLGSEQERWLLDGLGRSQARWNVLAQQVFFSYRDSKIGDGELLSMDSWDGYPANRDRILRFLVEKKISNFVVLTGDVHANWASEIKADFQDPNSPTIGAEFVGTSISSGGDGSDATNQHILAENPHIKFYSNRRGYVRCLVTPETWQTDYRVLPYVSRPGAPVTTQASFIMENGKPGLHRAN</sequence>
<evidence type="ECO:0000256" key="1">
    <source>
        <dbReference type="SAM" id="MobiDB-lite"/>
    </source>
</evidence>
<dbReference type="PANTHER" id="PTHR43606">
    <property type="entry name" value="PHOSPHATASE, PUTATIVE (AFU_ORTHOLOGUE AFUA_6G08710)-RELATED"/>
    <property type="match status" value="1"/>
</dbReference>
<evidence type="ECO:0000313" key="4">
    <source>
        <dbReference type="EMBL" id="SEN31277.1"/>
    </source>
</evidence>
<reference evidence="4 5" key="1">
    <citation type="submission" date="2016-10" db="EMBL/GenBank/DDBJ databases">
        <authorList>
            <person name="de Groot N.N."/>
        </authorList>
    </citation>
    <scope>NUCLEOTIDE SEQUENCE [LARGE SCALE GENOMIC DNA]</scope>
    <source>
        <strain evidence="4 5">DSM 46701</strain>
    </source>
</reference>
<dbReference type="AlphaFoldDB" id="A0A1H8FJE6"/>
<evidence type="ECO:0000313" key="5">
    <source>
        <dbReference type="Proteomes" id="UP000199695"/>
    </source>
</evidence>
<dbReference type="InterPro" id="IPR032093">
    <property type="entry name" value="PhoD_N"/>
</dbReference>
<feature type="domain" description="PhoD-like phosphatase metallophosphatase" evidence="2">
    <location>
        <begin position="173"/>
        <end position="508"/>
    </location>
</feature>
<gene>
    <name evidence="4" type="ORF">SAMN05444955_108204</name>
</gene>
<evidence type="ECO:0000259" key="2">
    <source>
        <dbReference type="Pfam" id="PF09423"/>
    </source>
</evidence>
<dbReference type="Gene3D" id="2.60.40.380">
    <property type="entry name" value="Purple acid phosphatase-like, N-terminal"/>
    <property type="match status" value="1"/>
</dbReference>
<dbReference type="EMBL" id="FOCQ01000008">
    <property type="protein sequence ID" value="SEN31277.1"/>
    <property type="molecule type" value="Genomic_DNA"/>
</dbReference>
<dbReference type="InterPro" id="IPR038607">
    <property type="entry name" value="PhoD-like_sf"/>
</dbReference>
<evidence type="ECO:0000259" key="3">
    <source>
        <dbReference type="Pfam" id="PF16655"/>
    </source>
</evidence>
<dbReference type="Pfam" id="PF09423">
    <property type="entry name" value="PhoD"/>
    <property type="match status" value="1"/>
</dbReference>
<proteinExistence type="predicted"/>
<organism evidence="4 5">
    <name type="scientific">Lihuaxuella thermophila</name>
    <dbReference type="NCBI Taxonomy" id="1173111"/>
    <lineage>
        <taxon>Bacteria</taxon>
        <taxon>Bacillati</taxon>
        <taxon>Bacillota</taxon>
        <taxon>Bacilli</taxon>
        <taxon>Bacillales</taxon>
        <taxon>Thermoactinomycetaceae</taxon>
        <taxon>Lihuaxuella</taxon>
    </lineage>
</organism>
<protein>
    <submittedName>
        <fullName evidence="4">Alkaline phosphatase D</fullName>
    </submittedName>
</protein>
<dbReference type="InterPro" id="IPR052900">
    <property type="entry name" value="Phospholipid_Metab_Enz"/>
</dbReference>
<dbReference type="PANTHER" id="PTHR43606:SF2">
    <property type="entry name" value="ALKALINE PHOSPHATASE FAMILY PROTEIN (AFU_ORTHOLOGUE AFUA_5G03860)"/>
    <property type="match status" value="1"/>
</dbReference>
<name>A0A1H8FJE6_9BACL</name>
<dbReference type="STRING" id="1173111.SAMN05444955_108204"/>
<dbReference type="CDD" id="cd07389">
    <property type="entry name" value="MPP_PhoD"/>
    <property type="match status" value="1"/>
</dbReference>